<dbReference type="SUPFAM" id="SSF64307">
    <property type="entry name" value="SirA-like"/>
    <property type="match status" value="1"/>
</dbReference>
<reference evidence="3" key="1">
    <citation type="submission" date="2012-03" db="EMBL/GenBank/DDBJ databases">
        <title>Complete genome of Caldisphaera lagunensis DSM 15908.</title>
        <authorList>
            <person name="Lucas S."/>
            <person name="Copeland A."/>
            <person name="Lapidus A."/>
            <person name="Glavina del Rio T."/>
            <person name="Dalin E."/>
            <person name="Tice H."/>
            <person name="Bruce D."/>
            <person name="Goodwin L."/>
            <person name="Pitluck S."/>
            <person name="Peters L."/>
            <person name="Mikhailova N."/>
            <person name="Teshima H."/>
            <person name="Kyrpides N."/>
            <person name="Mavromatis K."/>
            <person name="Ivanova N."/>
            <person name="Brettin T."/>
            <person name="Detter J.C."/>
            <person name="Han C."/>
            <person name="Larimer F."/>
            <person name="Land M."/>
            <person name="Hauser L."/>
            <person name="Markowitz V."/>
            <person name="Cheng J.-F."/>
            <person name="Hugenholtz P."/>
            <person name="Woyke T."/>
            <person name="Wu D."/>
            <person name="Spring S."/>
            <person name="Schroeder M."/>
            <person name="Brambilla E."/>
            <person name="Klenk H.-P."/>
            <person name="Eisen J.A."/>
        </authorList>
    </citation>
    <scope>NUCLEOTIDE SEQUENCE [LARGE SCALE GENOMIC DNA]</scope>
    <source>
        <strain evidence="3">DSM 15908 / JCM 11604 / IC-154</strain>
    </source>
</reference>
<dbReference type="InterPro" id="IPR001455">
    <property type="entry name" value="TusA-like"/>
</dbReference>
<sequence length="79" mass="9314">MIRMSNQQYDYRGKECPEGYILVTRLLSKLNPGETIEVIMDSWRCATMIAYEFAKVSSIEMKVDKLNQKDIKFVFKKKN</sequence>
<dbReference type="Proteomes" id="UP000010469">
    <property type="component" value="Chromosome"/>
</dbReference>
<organism evidence="2 3">
    <name type="scientific">Caldisphaera lagunensis (strain DSM 15908 / JCM 11604 / ANMR 0165 / IC-154)</name>
    <dbReference type="NCBI Taxonomy" id="1056495"/>
    <lineage>
        <taxon>Archaea</taxon>
        <taxon>Thermoproteota</taxon>
        <taxon>Thermoprotei</taxon>
        <taxon>Acidilobales</taxon>
        <taxon>Caldisphaeraceae</taxon>
        <taxon>Caldisphaera</taxon>
    </lineage>
</organism>
<dbReference type="InterPro" id="IPR036868">
    <property type="entry name" value="TusA-like_sf"/>
</dbReference>
<evidence type="ECO:0000259" key="1">
    <source>
        <dbReference type="Pfam" id="PF01206"/>
    </source>
</evidence>
<dbReference type="HOGENOM" id="CLU_2597506_0_0_2"/>
<dbReference type="InParanoid" id="L0AC79"/>
<proteinExistence type="predicted"/>
<feature type="domain" description="UPF0033" evidence="1">
    <location>
        <begin position="8"/>
        <end position="77"/>
    </location>
</feature>
<dbReference type="KEGG" id="clg:Calag_1015"/>
<protein>
    <submittedName>
        <fullName evidence="2">Putative redox protein, regulator of disulfide bond formation</fullName>
    </submittedName>
</protein>
<evidence type="ECO:0000313" key="3">
    <source>
        <dbReference type="Proteomes" id="UP000010469"/>
    </source>
</evidence>
<keyword evidence="3" id="KW-1185">Reference proteome</keyword>
<dbReference type="eggNOG" id="arCOG02074">
    <property type="taxonomic scope" value="Archaea"/>
</dbReference>
<dbReference type="STRING" id="1056495.Calag_1015"/>
<accession>L0AC79</accession>
<name>L0AC79_CALLD</name>
<dbReference type="Gene3D" id="3.30.110.40">
    <property type="entry name" value="TusA-like domain"/>
    <property type="match status" value="1"/>
</dbReference>
<dbReference type="EMBL" id="CP003378">
    <property type="protein sequence ID" value="AFZ70737.1"/>
    <property type="molecule type" value="Genomic_DNA"/>
</dbReference>
<dbReference type="Pfam" id="PF01206">
    <property type="entry name" value="TusA"/>
    <property type="match status" value="1"/>
</dbReference>
<gene>
    <name evidence="2" type="ordered locus">Calag_1015</name>
</gene>
<dbReference type="AlphaFoldDB" id="L0AC79"/>
<evidence type="ECO:0000313" key="2">
    <source>
        <dbReference type="EMBL" id="AFZ70737.1"/>
    </source>
</evidence>